<dbReference type="Proteomes" id="UP000198415">
    <property type="component" value="Unassembled WGS sequence"/>
</dbReference>
<gene>
    <name evidence="1" type="ORF">SAMN06264365_11431</name>
</gene>
<dbReference type="InterPro" id="IPR016024">
    <property type="entry name" value="ARM-type_fold"/>
</dbReference>
<sequence>MPGVDPLSGLHEVEWASLRGPHHSSEDVPTQLTALRSADPVVRGRALSALDDAVLHQGTRWQVSAHVVPFLVRLIDDPRTPDRHDLTALLREIGLGDRRDQDLPFDPATAFGRYGAETVTAEQENLVVELMSDLEQEHVEDWTDLANACAEKWEADAYRATAARADVYRRWLDDDHQEVASQAAELLTWLTPTEPVVAALLTAERSDAVRASANLALAHLNVSPAAVAERLTSLLRHHSLVVRITAAITAAYRLGPDLPGEALDILIDAKERETLPAFPRGWHRRAQRGYVALALQRLGLD</sequence>
<dbReference type="AlphaFoldDB" id="A0A239DRE6"/>
<dbReference type="Gene3D" id="1.25.10.10">
    <property type="entry name" value="Leucine-rich Repeat Variant"/>
    <property type="match status" value="1"/>
</dbReference>
<dbReference type="EMBL" id="FZNR01000014">
    <property type="protein sequence ID" value="SNS34303.1"/>
    <property type="molecule type" value="Genomic_DNA"/>
</dbReference>
<proteinExistence type="predicted"/>
<reference evidence="1 2" key="1">
    <citation type="submission" date="2017-06" db="EMBL/GenBank/DDBJ databases">
        <authorList>
            <person name="Kim H.J."/>
            <person name="Triplett B.A."/>
        </authorList>
    </citation>
    <scope>NUCLEOTIDE SEQUENCE [LARGE SCALE GENOMIC DNA]</scope>
    <source>
        <strain evidence="1 2">DSM 43151</strain>
    </source>
</reference>
<organism evidence="1 2">
    <name type="scientific">Actinoplanes regularis</name>
    <dbReference type="NCBI Taxonomy" id="52697"/>
    <lineage>
        <taxon>Bacteria</taxon>
        <taxon>Bacillati</taxon>
        <taxon>Actinomycetota</taxon>
        <taxon>Actinomycetes</taxon>
        <taxon>Micromonosporales</taxon>
        <taxon>Micromonosporaceae</taxon>
        <taxon>Actinoplanes</taxon>
    </lineage>
</organism>
<dbReference type="InterPro" id="IPR011989">
    <property type="entry name" value="ARM-like"/>
</dbReference>
<name>A0A239DRE6_9ACTN</name>
<evidence type="ECO:0000313" key="1">
    <source>
        <dbReference type="EMBL" id="SNS34303.1"/>
    </source>
</evidence>
<evidence type="ECO:0000313" key="2">
    <source>
        <dbReference type="Proteomes" id="UP000198415"/>
    </source>
</evidence>
<evidence type="ECO:0008006" key="3">
    <source>
        <dbReference type="Google" id="ProtNLM"/>
    </source>
</evidence>
<keyword evidence="2" id="KW-1185">Reference proteome</keyword>
<protein>
    <recommendedName>
        <fullName evidence="3">HEAT repeat-containing protein</fullName>
    </recommendedName>
</protein>
<accession>A0A239DRE6</accession>
<dbReference type="SUPFAM" id="SSF48371">
    <property type="entry name" value="ARM repeat"/>
    <property type="match status" value="1"/>
</dbReference>